<dbReference type="EMBL" id="VSRR010094333">
    <property type="protein sequence ID" value="MPC93278.1"/>
    <property type="molecule type" value="Genomic_DNA"/>
</dbReference>
<comment type="caution">
    <text evidence="1">The sequence shown here is derived from an EMBL/GenBank/DDBJ whole genome shotgun (WGS) entry which is preliminary data.</text>
</comment>
<dbReference type="Proteomes" id="UP000324222">
    <property type="component" value="Unassembled WGS sequence"/>
</dbReference>
<proteinExistence type="predicted"/>
<name>A0A5B7JJR7_PORTR</name>
<reference evidence="1 2" key="1">
    <citation type="submission" date="2019-05" db="EMBL/GenBank/DDBJ databases">
        <title>Another draft genome of Portunus trituberculatus and its Hox gene families provides insights of decapod evolution.</title>
        <authorList>
            <person name="Jeong J.-H."/>
            <person name="Song I."/>
            <person name="Kim S."/>
            <person name="Choi T."/>
            <person name="Kim D."/>
            <person name="Ryu S."/>
            <person name="Kim W."/>
        </authorList>
    </citation>
    <scope>NUCLEOTIDE SEQUENCE [LARGE SCALE GENOMIC DNA]</scope>
    <source>
        <tissue evidence="1">Muscle</tissue>
    </source>
</reference>
<evidence type="ECO:0000313" key="2">
    <source>
        <dbReference type="Proteomes" id="UP000324222"/>
    </source>
</evidence>
<dbReference type="AlphaFoldDB" id="A0A5B7JJR7"/>
<accession>A0A5B7JJR7</accession>
<keyword evidence="2" id="KW-1185">Reference proteome</keyword>
<protein>
    <submittedName>
        <fullName evidence="1">Uncharacterized protein</fullName>
    </submittedName>
</protein>
<gene>
    <name evidence="1" type="ORF">E2C01_088402</name>
</gene>
<organism evidence="1 2">
    <name type="scientific">Portunus trituberculatus</name>
    <name type="common">Swimming crab</name>
    <name type="synonym">Neptunus trituberculatus</name>
    <dbReference type="NCBI Taxonomy" id="210409"/>
    <lineage>
        <taxon>Eukaryota</taxon>
        <taxon>Metazoa</taxon>
        <taxon>Ecdysozoa</taxon>
        <taxon>Arthropoda</taxon>
        <taxon>Crustacea</taxon>
        <taxon>Multicrustacea</taxon>
        <taxon>Malacostraca</taxon>
        <taxon>Eumalacostraca</taxon>
        <taxon>Eucarida</taxon>
        <taxon>Decapoda</taxon>
        <taxon>Pleocyemata</taxon>
        <taxon>Brachyura</taxon>
        <taxon>Eubrachyura</taxon>
        <taxon>Portunoidea</taxon>
        <taxon>Portunidae</taxon>
        <taxon>Portuninae</taxon>
        <taxon>Portunus</taxon>
    </lineage>
</organism>
<evidence type="ECO:0000313" key="1">
    <source>
        <dbReference type="EMBL" id="MPC93278.1"/>
    </source>
</evidence>
<sequence length="70" mass="7848">MTAKRPSGGEPWEGEDHLHFLLSRHGFWVVLFSPQSSAVGPRTAMCWFDGLLAASFAFLCSYESLEERSI</sequence>